<protein>
    <submittedName>
        <fullName evidence="1">Uncharacterized protein</fullName>
    </submittedName>
</protein>
<dbReference type="EMBL" id="JAHXRS010000008">
    <property type="protein sequence ID" value="MBW6394669.1"/>
    <property type="molecule type" value="Genomic_DNA"/>
</dbReference>
<dbReference type="Proteomes" id="UP000724268">
    <property type="component" value="Unassembled WGS sequence"/>
</dbReference>
<organism evidence="1 2">
    <name type="scientific">Thermus brevis</name>
    <dbReference type="NCBI Taxonomy" id="2862456"/>
    <lineage>
        <taxon>Bacteria</taxon>
        <taxon>Thermotogati</taxon>
        <taxon>Deinococcota</taxon>
        <taxon>Deinococci</taxon>
        <taxon>Thermales</taxon>
        <taxon>Thermaceae</taxon>
        <taxon>Thermus</taxon>
    </lineage>
</organism>
<gene>
    <name evidence="1" type="ORF">KZX47_05820</name>
</gene>
<dbReference type="RefSeq" id="WP_172956958.1">
    <property type="nucleotide sequence ID" value="NZ_JAHXRS010000008.1"/>
</dbReference>
<sequence length="49" mass="6008">MRLLDRWRAGGRWWRLEEGRDYFLLEVEGGLVLEVFRQGEAWVLSRVWD</sequence>
<accession>A0ABS7A0D1</accession>
<name>A0ABS7A0D1_9DEIN</name>
<comment type="caution">
    <text evidence="1">The sequence shown here is derived from an EMBL/GenBank/DDBJ whole genome shotgun (WGS) entry which is preliminary data.</text>
</comment>
<keyword evidence="2" id="KW-1185">Reference proteome</keyword>
<evidence type="ECO:0000313" key="1">
    <source>
        <dbReference type="EMBL" id="MBW6394669.1"/>
    </source>
</evidence>
<reference evidence="1 2" key="1">
    <citation type="submission" date="2021-07" db="EMBL/GenBank/DDBJ databases">
        <title>Thermus aquaticus gen. n. and sp. n., a nonsporulating extreme thermophile.</title>
        <authorList>
            <person name="Hu C.-J."/>
            <person name="Li W.-J."/>
            <person name="Xian W.-D."/>
        </authorList>
    </citation>
    <scope>NUCLEOTIDE SEQUENCE [LARGE SCALE GENOMIC DNA]</scope>
    <source>
        <strain evidence="1 2">SYSU G05001</strain>
    </source>
</reference>
<evidence type="ECO:0000313" key="2">
    <source>
        <dbReference type="Proteomes" id="UP000724268"/>
    </source>
</evidence>
<proteinExistence type="predicted"/>